<accession>A0A067KXH9</accession>
<evidence type="ECO:0000313" key="3">
    <source>
        <dbReference type="Proteomes" id="UP000027138"/>
    </source>
</evidence>
<feature type="compositionally biased region" description="Basic and acidic residues" evidence="1">
    <location>
        <begin position="32"/>
        <end position="43"/>
    </location>
</feature>
<feature type="region of interest" description="Disordered" evidence="1">
    <location>
        <begin position="1"/>
        <end position="58"/>
    </location>
</feature>
<protein>
    <submittedName>
        <fullName evidence="2">Uncharacterized protein</fullName>
    </submittedName>
</protein>
<organism evidence="2 3">
    <name type="scientific">Jatropha curcas</name>
    <name type="common">Barbados nut</name>
    <dbReference type="NCBI Taxonomy" id="180498"/>
    <lineage>
        <taxon>Eukaryota</taxon>
        <taxon>Viridiplantae</taxon>
        <taxon>Streptophyta</taxon>
        <taxon>Embryophyta</taxon>
        <taxon>Tracheophyta</taxon>
        <taxon>Spermatophyta</taxon>
        <taxon>Magnoliopsida</taxon>
        <taxon>eudicotyledons</taxon>
        <taxon>Gunneridae</taxon>
        <taxon>Pentapetalae</taxon>
        <taxon>rosids</taxon>
        <taxon>fabids</taxon>
        <taxon>Malpighiales</taxon>
        <taxon>Euphorbiaceae</taxon>
        <taxon>Crotonoideae</taxon>
        <taxon>Jatropheae</taxon>
        <taxon>Jatropha</taxon>
    </lineage>
</organism>
<keyword evidence="3" id="KW-1185">Reference proteome</keyword>
<dbReference type="Proteomes" id="UP000027138">
    <property type="component" value="Unassembled WGS sequence"/>
</dbReference>
<dbReference type="AlphaFoldDB" id="A0A067KXH9"/>
<name>A0A067KXH9_JATCU</name>
<sequence length="128" mass="14429">MASSSIAFTNEKIPPEQDWVGAQCGQSPLSSIKREREEKEGKDRRQKAIPSNQLTRGVEHNTDFGPVLLSISWPTNARGERVCDYPSFLLAKAVSSGVISQEEYVSFLLDRLCRYPFCVLRFRSFPSS</sequence>
<reference evidence="2 3" key="1">
    <citation type="journal article" date="2014" name="PLoS ONE">
        <title>Global Analysis of Gene Expression Profiles in Physic Nut (Jatropha curcas L.) Seedlings Exposed to Salt Stress.</title>
        <authorList>
            <person name="Zhang L."/>
            <person name="Zhang C."/>
            <person name="Wu P."/>
            <person name="Chen Y."/>
            <person name="Li M."/>
            <person name="Jiang H."/>
            <person name="Wu G."/>
        </authorList>
    </citation>
    <scope>NUCLEOTIDE SEQUENCE [LARGE SCALE GENOMIC DNA]</scope>
    <source>
        <strain evidence="3">cv. GZQX0401</strain>
        <tissue evidence="2">Young leaves</tissue>
    </source>
</reference>
<evidence type="ECO:0000256" key="1">
    <source>
        <dbReference type="SAM" id="MobiDB-lite"/>
    </source>
</evidence>
<proteinExistence type="predicted"/>
<evidence type="ECO:0000313" key="2">
    <source>
        <dbReference type="EMBL" id="KDP36980.1"/>
    </source>
</evidence>
<dbReference type="EMBL" id="KK914416">
    <property type="protein sequence ID" value="KDP36980.1"/>
    <property type="molecule type" value="Genomic_DNA"/>
</dbReference>
<gene>
    <name evidence="2" type="ORF">JCGZ_08619</name>
</gene>